<evidence type="ECO:0000256" key="1">
    <source>
        <dbReference type="SAM" id="Phobius"/>
    </source>
</evidence>
<sequence length="149" mass="17290">MNLHNLLTTESLFSNLIVFIVAVLLTNWWHKRKTKTEKAVSKPTAKVSFEPPSTILKTYRDDTKRFGFAYLEKHTPAIVEKLTKNRADPSSGIDQAAIDEVINSLKSFQKQFKQVGKEVNEQEKCKIMVLNYVNKTLIRWKQLSEQDYE</sequence>
<reference evidence="2 3" key="1">
    <citation type="submission" date="2024-02" db="EMBL/GenBank/DDBJ databases">
        <title>The Genome Sequence of Enterococcus sp. DIV0159.</title>
        <authorList>
            <person name="Earl A."/>
            <person name="Manson A."/>
            <person name="Gilmore M."/>
            <person name="Sanders J."/>
            <person name="Shea T."/>
            <person name="Howe W."/>
            <person name="Livny J."/>
            <person name="Cuomo C."/>
            <person name="Neafsey D."/>
            <person name="Birren B."/>
        </authorList>
    </citation>
    <scope>NUCLEOTIDE SEQUENCE [LARGE SCALE GENOMIC DNA]</scope>
    <source>
        <strain evidence="2 3">665A</strain>
    </source>
</reference>
<comment type="caution">
    <text evidence="2">The sequence shown here is derived from an EMBL/GenBank/DDBJ whole genome shotgun (WGS) entry which is preliminary data.</text>
</comment>
<feature type="transmembrane region" description="Helical" evidence="1">
    <location>
        <begin position="12"/>
        <end position="29"/>
    </location>
</feature>
<keyword evidence="1" id="KW-0472">Membrane</keyword>
<dbReference type="Proteomes" id="UP000664357">
    <property type="component" value="Unassembled WGS sequence"/>
</dbReference>
<accession>A0ABV0ETB5</accession>
<dbReference type="RefSeq" id="WP_207704920.1">
    <property type="nucleotide sequence ID" value="NZ_JAFREL020000003.1"/>
</dbReference>
<name>A0ABV0ETB5_9ENTE</name>
<keyword evidence="3" id="KW-1185">Reference proteome</keyword>
<dbReference type="EMBL" id="JAFREL020000003">
    <property type="protein sequence ID" value="MEO1771776.1"/>
    <property type="molecule type" value="Genomic_DNA"/>
</dbReference>
<keyword evidence="1" id="KW-0812">Transmembrane</keyword>
<evidence type="ECO:0000313" key="3">
    <source>
        <dbReference type="Proteomes" id="UP000664357"/>
    </source>
</evidence>
<keyword evidence="1" id="KW-1133">Transmembrane helix</keyword>
<gene>
    <name evidence="2" type="ORF">JZO67_003757</name>
</gene>
<proteinExistence type="predicted"/>
<evidence type="ECO:0000313" key="2">
    <source>
        <dbReference type="EMBL" id="MEO1771776.1"/>
    </source>
</evidence>
<protein>
    <submittedName>
        <fullName evidence="2">Uncharacterized protein</fullName>
    </submittedName>
</protein>
<organism evidence="2 3">
    <name type="scientific">Candidatus Enterococcus ferrettii</name>
    <dbReference type="NCBI Taxonomy" id="2815324"/>
    <lineage>
        <taxon>Bacteria</taxon>
        <taxon>Bacillati</taxon>
        <taxon>Bacillota</taxon>
        <taxon>Bacilli</taxon>
        <taxon>Lactobacillales</taxon>
        <taxon>Enterococcaceae</taxon>
        <taxon>Enterococcus</taxon>
    </lineage>
</organism>